<dbReference type="RefSeq" id="WP_088711605.1">
    <property type="nucleotide sequence ID" value="NZ_NFZT01000001.1"/>
</dbReference>
<organism evidence="2 3">
    <name type="scientific">Pacificimonas flava</name>
    <dbReference type="NCBI Taxonomy" id="1234595"/>
    <lineage>
        <taxon>Bacteria</taxon>
        <taxon>Pseudomonadati</taxon>
        <taxon>Pseudomonadota</taxon>
        <taxon>Alphaproteobacteria</taxon>
        <taxon>Sphingomonadales</taxon>
        <taxon>Sphingosinicellaceae</taxon>
        <taxon>Pacificimonas</taxon>
    </lineage>
</organism>
<accession>A0A219B3V4</accession>
<feature type="compositionally biased region" description="Low complexity" evidence="1">
    <location>
        <begin position="77"/>
        <end position="107"/>
    </location>
</feature>
<dbReference type="EMBL" id="NFZT01000001">
    <property type="protein sequence ID" value="OWV32813.1"/>
    <property type="molecule type" value="Genomic_DNA"/>
</dbReference>
<dbReference type="Proteomes" id="UP000198462">
    <property type="component" value="Unassembled WGS sequence"/>
</dbReference>
<dbReference type="AlphaFoldDB" id="A0A219B3V4"/>
<evidence type="ECO:0000256" key="1">
    <source>
        <dbReference type="SAM" id="MobiDB-lite"/>
    </source>
</evidence>
<gene>
    <name evidence="2" type="ORF">B5C34_04665</name>
</gene>
<keyword evidence="3" id="KW-1185">Reference proteome</keyword>
<protein>
    <submittedName>
        <fullName evidence="2">Uncharacterized protein</fullName>
    </submittedName>
</protein>
<evidence type="ECO:0000313" key="3">
    <source>
        <dbReference type="Proteomes" id="UP000198462"/>
    </source>
</evidence>
<feature type="region of interest" description="Disordered" evidence="1">
    <location>
        <begin position="77"/>
        <end position="114"/>
    </location>
</feature>
<sequence>MTGDWNVNPPSNDEEPIDRLLTAWARDRDVEVGPDAARLAADRALAEIHAAPQRRWMPAAIFGGSVAAALGGVLLLSPADDPSGSGAPGAAPGVELASSSSSSAPAPGAVDDGLPRFVGTEAALAALPEDLPDLDDPTDDALMASYVFTLGPAEEPIY</sequence>
<comment type="caution">
    <text evidence="2">The sequence shown here is derived from an EMBL/GenBank/DDBJ whole genome shotgun (WGS) entry which is preliminary data.</text>
</comment>
<name>A0A219B3V4_9SPHN</name>
<evidence type="ECO:0000313" key="2">
    <source>
        <dbReference type="EMBL" id="OWV32813.1"/>
    </source>
</evidence>
<reference evidence="3" key="1">
    <citation type="submission" date="2017-05" db="EMBL/GenBank/DDBJ databases">
        <authorList>
            <person name="Lin X."/>
        </authorList>
    </citation>
    <scope>NUCLEOTIDE SEQUENCE [LARGE SCALE GENOMIC DNA]</scope>
    <source>
        <strain evidence="3">JLT2012</strain>
    </source>
</reference>
<proteinExistence type="predicted"/>